<dbReference type="EMBL" id="JBITYT010000012">
    <property type="protein sequence ID" value="MFI9122767.1"/>
    <property type="molecule type" value="Genomic_DNA"/>
</dbReference>
<dbReference type="SUPFAM" id="SSF53474">
    <property type="entry name" value="alpha/beta-Hydrolases"/>
    <property type="match status" value="1"/>
</dbReference>
<dbReference type="PANTHER" id="PTHR37017:SF11">
    <property type="entry name" value="ESTERASE_LIPASE_THIOESTERASE DOMAIN-CONTAINING PROTEIN"/>
    <property type="match status" value="1"/>
</dbReference>
<dbReference type="PANTHER" id="PTHR37017">
    <property type="entry name" value="AB HYDROLASE-1 DOMAIN-CONTAINING PROTEIN-RELATED"/>
    <property type="match status" value="1"/>
</dbReference>
<dbReference type="GO" id="GO:0016787">
    <property type="term" value="F:hydrolase activity"/>
    <property type="evidence" value="ECO:0007669"/>
    <property type="project" value="UniProtKB-KW"/>
</dbReference>
<organism evidence="3 4">
    <name type="scientific">Streptomyces bikiniensis</name>
    <dbReference type="NCBI Taxonomy" id="1896"/>
    <lineage>
        <taxon>Bacteria</taxon>
        <taxon>Bacillati</taxon>
        <taxon>Actinomycetota</taxon>
        <taxon>Actinomycetes</taxon>
        <taxon>Kitasatosporales</taxon>
        <taxon>Streptomycetaceae</taxon>
        <taxon>Streptomyces</taxon>
    </lineage>
</organism>
<dbReference type="Proteomes" id="UP001614391">
    <property type="component" value="Unassembled WGS sequence"/>
</dbReference>
<keyword evidence="3" id="KW-0378">Hydrolase</keyword>
<dbReference type="PROSITE" id="PS51318">
    <property type="entry name" value="TAT"/>
    <property type="match status" value="1"/>
</dbReference>
<gene>
    <name evidence="3" type="ORF">ACIGW0_25820</name>
</gene>
<dbReference type="Pfam" id="PF12697">
    <property type="entry name" value="Abhydrolase_6"/>
    <property type="match status" value="1"/>
</dbReference>
<evidence type="ECO:0000259" key="2">
    <source>
        <dbReference type="Pfam" id="PF12697"/>
    </source>
</evidence>
<name>A0ABW8D076_STRBI</name>
<feature type="chain" id="PRO_5046795391" evidence="1">
    <location>
        <begin position="26"/>
        <end position="284"/>
    </location>
</feature>
<dbReference type="RefSeq" id="WP_399619161.1">
    <property type="nucleotide sequence ID" value="NZ_JBITYT010000012.1"/>
</dbReference>
<evidence type="ECO:0000313" key="3">
    <source>
        <dbReference type="EMBL" id="MFI9122767.1"/>
    </source>
</evidence>
<feature type="domain" description="AB hydrolase-1" evidence="2">
    <location>
        <begin position="52"/>
        <end position="272"/>
    </location>
</feature>
<dbReference type="InterPro" id="IPR029058">
    <property type="entry name" value="AB_hydrolase_fold"/>
</dbReference>
<dbReference type="InterPro" id="IPR052897">
    <property type="entry name" value="Sec-Metab_Biosynth_Hydrolase"/>
</dbReference>
<comment type="caution">
    <text evidence="3">The sequence shown here is derived from an EMBL/GenBank/DDBJ whole genome shotgun (WGS) entry which is preliminary data.</text>
</comment>
<dbReference type="InterPro" id="IPR006311">
    <property type="entry name" value="TAT_signal"/>
</dbReference>
<dbReference type="InterPro" id="IPR000073">
    <property type="entry name" value="AB_hydrolase_1"/>
</dbReference>
<evidence type="ECO:0000313" key="4">
    <source>
        <dbReference type="Proteomes" id="UP001614391"/>
    </source>
</evidence>
<feature type="signal peptide" evidence="1">
    <location>
        <begin position="1"/>
        <end position="25"/>
    </location>
</feature>
<sequence length="284" mass="29536">MSKQKRTRRSVTLAAAAAVVTAASAASLPLAFANADSDADPGAHKAAPKPTVILVHGAFADASGWNGTAARLRDQGFTVRAVANPLRGPDYDAAYLQSQLQSVKGPKILVGHSYGGAVITNAATAIPDVKALVYIAAFIPEKGESLGGLMEQHPDTGVPPLPTAPFPFTRPDGTSATEVMLDPARFHAAFAADVPAATSALMAASQRPIAAEAFGQPLKNAAWRGIPSWALVARNDQAIGPSLERFMAKRAGARITEVNGSHAVMVSRPDAVTNLVKQAYRATR</sequence>
<keyword evidence="1" id="KW-0732">Signal</keyword>
<accession>A0ABW8D076</accession>
<evidence type="ECO:0000256" key="1">
    <source>
        <dbReference type="SAM" id="SignalP"/>
    </source>
</evidence>
<keyword evidence="4" id="KW-1185">Reference proteome</keyword>
<proteinExistence type="predicted"/>
<protein>
    <submittedName>
        <fullName evidence="3">Alpha/beta fold hydrolase</fullName>
    </submittedName>
</protein>
<dbReference type="Gene3D" id="3.40.50.1820">
    <property type="entry name" value="alpha/beta hydrolase"/>
    <property type="match status" value="1"/>
</dbReference>
<reference evidence="3 4" key="1">
    <citation type="submission" date="2024-10" db="EMBL/GenBank/DDBJ databases">
        <title>The Natural Products Discovery Center: Release of the First 8490 Sequenced Strains for Exploring Actinobacteria Biosynthetic Diversity.</title>
        <authorList>
            <person name="Kalkreuter E."/>
            <person name="Kautsar S.A."/>
            <person name="Yang D."/>
            <person name="Bader C.D."/>
            <person name="Teijaro C.N."/>
            <person name="Fluegel L."/>
            <person name="Davis C.M."/>
            <person name="Simpson J.R."/>
            <person name="Lauterbach L."/>
            <person name="Steele A.D."/>
            <person name="Gui C."/>
            <person name="Meng S."/>
            <person name="Li G."/>
            <person name="Viehrig K."/>
            <person name="Ye F."/>
            <person name="Su P."/>
            <person name="Kiefer A.F."/>
            <person name="Nichols A."/>
            <person name="Cepeda A.J."/>
            <person name="Yan W."/>
            <person name="Fan B."/>
            <person name="Jiang Y."/>
            <person name="Adhikari A."/>
            <person name="Zheng C.-J."/>
            <person name="Schuster L."/>
            <person name="Cowan T.M."/>
            <person name="Smanski M.J."/>
            <person name="Chevrette M.G."/>
            <person name="De Carvalho L.P.S."/>
            <person name="Shen B."/>
        </authorList>
    </citation>
    <scope>NUCLEOTIDE SEQUENCE [LARGE SCALE GENOMIC DNA]</scope>
    <source>
        <strain evidence="3 4">NPDC053346</strain>
    </source>
</reference>